<comment type="caution">
    <text evidence="1">The sequence shown here is derived from an EMBL/GenBank/DDBJ whole genome shotgun (WGS) entry which is preliminary data.</text>
</comment>
<evidence type="ECO:0008006" key="3">
    <source>
        <dbReference type="Google" id="ProtNLM"/>
    </source>
</evidence>
<proteinExistence type="predicted"/>
<gene>
    <name evidence="1" type="ORF">CO072_02165</name>
</gene>
<name>A0A2H9RCL4_HUBC1</name>
<evidence type="ECO:0000313" key="1">
    <source>
        <dbReference type="EMBL" id="PJC01156.1"/>
    </source>
</evidence>
<dbReference type="EMBL" id="PFSX01000056">
    <property type="protein sequence ID" value="PJC01156.1"/>
    <property type="molecule type" value="Genomic_DNA"/>
</dbReference>
<organism evidence="1 2">
    <name type="scientific">Huberarchaeum crystalense</name>
    <dbReference type="NCBI Taxonomy" id="2014257"/>
    <lineage>
        <taxon>Archaea</taxon>
        <taxon>Candidatus Huberarchaeota</taxon>
        <taxon>Candidatus Huberarchaeia</taxon>
        <taxon>Candidatus Huberarchaeales</taxon>
        <taxon>Candidatus Huberarchaeaceae</taxon>
        <taxon>Candidatus Huberarchaeum</taxon>
    </lineage>
</organism>
<sequence length="75" mass="8561">MENKQAIVDAISTNDKYEKYELDANAPTKKNMAKNRTMVLLDRTVVNRLCCCKKKIGNTYNSVISNLLDKYENGD</sequence>
<evidence type="ECO:0000313" key="2">
    <source>
        <dbReference type="Proteomes" id="UP000231232"/>
    </source>
</evidence>
<protein>
    <recommendedName>
        <fullName evidence="3">Antitoxin</fullName>
    </recommendedName>
</protein>
<dbReference type="AlphaFoldDB" id="A0A2H9RCL4"/>
<dbReference type="Proteomes" id="UP000231232">
    <property type="component" value="Unassembled WGS sequence"/>
</dbReference>
<reference evidence="2" key="1">
    <citation type="submission" date="2017-09" db="EMBL/GenBank/DDBJ databases">
        <title>Depth-based differentiation of microbial function through sediment-hosted aquifers and enrichment of novel symbionts in the deep terrestrial subsurface.</title>
        <authorList>
            <person name="Probst A.J."/>
            <person name="Ladd B."/>
            <person name="Jarett J.K."/>
            <person name="Geller-Mcgrath D.E."/>
            <person name="Sieber C.M.K."/>
            <person name="Emerson J.B."/>
            <person name="Anantharaman K."/>
            <person name="Thomas B.C."/>
            <person name="Malmstrom R."/>
            <person name="Stieglmeier M."/>
            <person name="Klingl A."/>
            <person name="Woyke T."/>
            <person name="Ryan C.M."/>
            <person name="Banfield J.F."/>
        </authorList>
    </citation>
    <scope>NUCLEOTIDE SEQUENCE [LARGE SCALE GENOMIC DNA]</scope>
</reference>
<accession>A0A2H9RCL4</accession>